<dbReference type="AlphaFoldDB" id="A0A4R2PX63"/>
<evidence type="ECO:0000313" key="3">
    <source>
        <dbReference type="Proteomes" id="UP000294911"/>
    </source>
</evidence>
<comment type="caution">
    <text evidence="2">The sequence shown here is derived from an EMBL/GenBank/DDBJ whole genome shotgun (WGS) entry which is preliminary data.</text>
</comment>
<evidence type="ECO:0000313" key="2">
    <source>
        <dbReference type="EMBL" id="TCP38761.1"/>
    </source>
</evidence>
<dbReference type="InterPro" id="IPR016136">
    <property type="entry name" value="DNA_helicase_N/primase_C"/>
</dbReference>
<name>A0A4R2PX63_9PSEU</name>
<feature type="region of interest" description="Disordered" evidence="1">
    <location>
        <begin position="167"/>
        <end position="189"/>
    </location>
</feature>
<sequence>MSTEIATDAERGWLACVLHSPLPGARRLLAGMRATDCRAPIAQLVTQLAIELVADNQPPAPAAILAHAQTTGRIPALPDPGQPSRRDGAEHRHTQLTLWLANTIELPIWHGLGETLRTHVLELAWRRAIHEHATQLAHAATHSPTDILAQLCDQPTNITDLHHRWHTTQQPHSDPEPITNHTSHEEAAA</sequence>
<organism evidence="2 3">
    <name type="scientific">Tamaricihabitans halophyticus</name>
    <dbReference type="NCBI Taxonomy" id="1262583"/>
    <lineage>
        <taxon>Bacteria</taxon>
        <taxon>Bacillati</taxon>
        <taxon>Actinomycetota</taxon>
        <taxon>Actinomycetes</taxon>
        <taxon>Pseudonocardiales</taxon>
        <taxon>Pseudonocardiaceae</taxon>
        <taxon>Tamaricihabitans</taxon>
    </lineage>
</organism>
<dbReference type="RefSeq" id="WP_132881479.1">
    <property type="nucleotide sequence ID" value="NZ_SLXQ01000039.1"/>
</dbReference>
<keyword evidence="3" id="KW-1185">Reference proteome</keyword>
<dbReference type="OrthoDB" id="3627722at2"/>
<gene>
    <name evidence="2" type="ORF">EV191_1393</name>
</gene>
<accession>A0A4R2PX63</accession>
<protein>
    <recommendedName>
        <fullName evidence="4">DnaB helicase-like protein</fullName>
    </recommendedName>
</protein>
<dbReference type="Proteomes" id="UP000294911">
    <property type="component" value="Unassembled WGS sequence"/>
</dbReference>
<dbReference type="Gene3D" id="1.10.860.10">
    <property type="entry name" value="DNAb Helicase, Chain A"/>
    <property type="match status" value="1"/>
</dbReference>
<reference evidence="2 3" key="1">
    <citation type="submission" date="2019-03" db="EMBL/GenBank/DDBJ databases">
        <title>Genomic Encyclopedia of Type Strains, Phase IV (KMG-IV): sequencing the most valuable type-strain genomes for metagenomic binning, comparative biology and taxonomic classification.</title>
        <authorList>
            <person name="Goeker M."/>
        </authorList>
    </citation>
    <scope>NUCLEOTIDE SEQUENCE [LARGE SCALE GENOMIC DNA]</scope>
    <source>
        <strain evidence="2 3">DSM 45765</strain>
    </source>
</reference>
<proteinExistence type="predicted"/>
<dbReference type="EMBL" id="SLXQ01000039">
    <property type="protein sequence ID" value="TCP38761.1"/>
    <property type="molecule type" value="Genomic_DNA"/>
</dbReference>
<evidence type="ECO:0000256" key="1">
    <source>
        <dbReference type="SAM" id="MobiDB-lite"/>
    </source>
</evidence>
<evidence type="ECO:0008006" key="4">
    <source>
        <dbReference type="Google" id="ProtNLM"/>
    </source>
</evidence>